<dbReference type="PANTHER" id="PTHR43293:SF3">
    <property type="entry name" value="CHOLESTEROL RING-CLEAVING HYDROLASE IPDB SUBUNIT"/>
    <property type="match status" value="1"/>
</dbReference>
<gene>
    <name evidence="2" type="ORF">ACFQ34_10005</name>
</gene>
<dbReference type="Gene3D" id="3.40.1080.10">
    <property type="entry name" value="Glutaconate Coenzyme A-transferase"/>
    <property type="match status" value="1"/>
</dbReference>
<dbReference type="InterPro" id="IPR037171">
    <property type="entry name" value="NagB/RpiA_transferase-like"/>
</dbReference>
<dbReference type="RefSeq" id="WP_346091966.1">
    <property type="nucleotide sequence ID" value="NZ_BAABKS010000047.1"/>
</dbReference>
<organism evidence="2 3">
    <name type="scientific">Pseudonocardia benzenivorans</name>
    <dbReference type="NCBI Taxonomy" id="228005"/>
    <lineage>
        <taxon>Bacteria</taxon>
        <taxon>Bacillati</taxon>
        <taxon>Actinomycetota</taxon>
        <taxon>Actinomycetes</taxon>
        <taxon>Pseudonocardiales</taxon>
        <taxon>Pseudonocardiaceae</taxon>
        <taxon>Pseudonocardia</taxon>
    </lineage>
</organism>
<protein>
    <submittedName>
        <fullName evidence="2">CoA-transferase subunit beta</fullName>
    </submittedName>
</protein>
<dbReference type="Pfam" id="PF01144">
    <property type="entry name" value="CoA_trans"/>
    <property type="match status" value="1"/>
</dbReference>
<dbReference type="SUPFAM" id="SSF100950">
    <property type="entry name" value="NagB/RpiA/CoA transferase-like"/>
    <property type="match status" value="1"/>
</dbReference>
<keyword evidence="3" id="KW-1185">Reference proteome</keyword>
<evidence type="ECO:0000313" key="2">
    <source>
        <dbReference type="EMBL" id="MFD1233615.1"/>
    </source>
</evidence>
<name>A0ABW3VGY9_9PSEU</name>
<evidence type="ECO:0000313" key="3">
    <source>
        <dbReference type="Proteomes" id="UP001597182"/>
    </source>
</evidence>
<dbReference type="PANTHER" id="PTHR43293">
    <property type="entry name" value="ACETATE COA-TRANSFERASE YDIF"/>
    <property type="match status" value="1"/>
</dbReference>
<dbReference type="InterPro" id="IPR004165">
    <property type="entry name" value="CoA_trans_fam_I"/>
</dbReference>
<accession>A0ABW3VGY9</accession>
<dbReference type="Proteomes" id="UP001597182">
    <property type="component" value="Unassembled WGS sequence"/>
</dbReference>
<comment type="similarity">
    <text evidence="1">Belongs to the 3-oxoacid CoA-transferase subunit B family.</text>
</comment>
<proteinExistence type="inferred from homology"/>
<comment type="caution">
    <text evidence="2">The sequence shown here is derived from an EMBL/GenBank/DDBJ whole genome shotgun (WGS) entry which is preliminary data.</text>
</comment>
<evidence type="ECO:0000256" key="1">
    <source>
        <dbReference type="ARBA" id="ARBA00007047"/>
    </source>
</evidence>
<reference evidence="3" key="1">
    <citation type="journal article" date="2019" name="Int. J. Syst. Evol. Microbiol.">
        <title>The Global Catalogue of Microorganisms (GCM) 10K type strain sequencing project: providing services to taxonomists for standard genome sequencing and annotation.</title>
        <authorList>
            <consortium name="The Broad Institute Genomics Platform"/>
            <consortium name="The Broad Institute Genome Sequencing Center for Infectious Disease"/>
            <person name="Wu L."/>
            <person name="Ma J."/>
        </authorList>
    </citation>
    <scope>NUCLEOTIDE SEQUENCE [LARGE SCALE GENOMIC DNA]</scope>
    <source>
        <strain evidence="3">CCUG 49018</strain>
    </source>
</reference>
<sequence>MTAPDVEIAPCTAEELMAVVAARAVRDGHVVLVEGDGPGAVAAQLARRTHAPRTTVLDRSGAVDVRLDDGALTERSVLDAALTVVAPAEIDGWVQAGRVDVGFVTAVQIDRHANLNATVLGEYDEPTERLPGGGATAEAAAWCGEVVVLLPHRLRSFVEQVDFVTAVGHGTGPHDRALLGLRGRGPVRVVTDLGVLEPDPETVELVLTALHPGVDVEQVRAETGWDLQVAPEVVTTPAPTAEELAVVRSLRPPAPGTAGDGVAGSAV</sequence>
<dbReference type="SMART" id="SM00882">
    <property type="entry name" value="CoA_trans"/>
    <property type="match status" value="1"/>
</dbReference>
<dbReference type="EMBL" id="JBHTMB010000070">
    <property type="protein sequence ID" value="MFD1233615.1"/>
    <property type="molecule type" value="Genomic_DNA"/>
</dbReference>